<keyword evidence="4 7" id="KW-0472">Membrane</keyword>
<organism evidence="9 10">
    <name type="scientific">Colletotrichum orchidophilum</name>
    <dbReference type="NCBI Taxonomy" id="1209926"/>
    <lineage>
        <taxon>Eukaryota</taxon>
        <taxon>Fungi</taxon>
        <taxon>Dikarya</taxon>
        <taxon>Ascomycota</taxon>
        <taxon>Pezizomycotina</taxon>
        <taxon>Sordariomycetes</taxon>
        <taxon>Hypocreomycetidae</taxon>
        <taxon>Glomerellales</taxon>
        <taxon>Glomerellaceae</taxon>
        <taxon>Colletotrichum</taxon>
    </lineage>
</organism>
<dbReference type="OrthoDB" id="5966927at2759"/>
<evidence type="ECO:0000313" key="10">
    <source>
        <dbReference type="Proteomes" id="UP000176998"/>
    </source>
</evidence>
<protein>
    <recommendedName>
        <fullName evidence="8">Ima1 N-terminal domain-containing protein</fullName>
    </recommendedName>
</protein>
<dbReference type="Pfam" id="PF09779">
    <property type="entry name" value="Ima1_N"/>
    <property type="match status" value="1"/>
</dbReference>
<accession>A0A1G4BH44</accession>
<feature type="transmembrane region" description="Helical" evidence="7">
    <location>
        <begin position="391"/>
        <end position="408"/>
    </location>
</feature>
<keyword evidence="10" id="KW-1185">Reference proteome</keyword>
<feature type="region of interest" description="Disordered" evidence="6">
    <location>
        <begin position="630"/>
        <end position="661"/>
    </location>
</feature>
<evidence type="ECO:0000313" key="9">
    <source>
        <dbReference type="EMBL" id="OHF00719.1"/>
    </source>
</evidence>
<evidence type="ECO:0000259" key="8">
    <source>
        <dbReference type="Pfam" id="PF09779"/>
    </source>
</evidence>
<gene>
    <name evidence="9" type="ORF">CORC01_04036</name>
</gene>
<feature type="region of interest" description="Disordered" evidence="6">
    <location>
        <begin position="485"/>
        <end position="541"/>
    </location>
</feature>
<dbReference type="GO" id="GO:0034992">
    <property type="term" value="C:microtubule organizing center attachment site"/>
    <property type="evidence" value="ECO:0007669"/>
    <property type="project" value="TreeGrafter"/>
</dbReference>
<dbReference type="GO" id="GO:0071765">
    <property type="term" value="P:nuclear inner membrane organization"/>
    <property type="evidence" value="ECO:0007669"/>
    <property type="project" value="InterPro"/>
</dbReference>
<evidence type="ECO:0000256" key="6">
    <source>
        <dbReference type="SAM" id="MobiDB-lite"/>
    </source>
</evidence>
<dbReference type="Proteomes" id="UP000176998">
    <property type="component" value="Unassembled WGS sequence"/>
</dbReference>
<dbReference type="InterPro" id="IPR042321">
    <property type="entry name" value="Ima1"/>
</dbReference>
<feature type="transmembrane region" description="Helical" evidence="7">
    <location>
        <begin position="699"/>
        <end position="716"/>
    </location>
</feature>
<dbReference type="AlphaFoldDB" id="A0A1G4BH44"/>
<proteinExistence type="predicted"/>
<dbReference type="STRING" id="1209926.A0A1G4BH44"/>
<sequence>MDNLQALDLVQPTRRFLTEKADDLMCLLGLDDPCGFPCFLPGTRPDRPAESRKFRATTISSKDISSTCINALCGPRSLEPQSAMANLRSGRLLTCFYCGKRSSTRYDGLIREFLCLKCDATNYLDERGDITDPPVAKTTSTPAATTYAIPRSQSPDFSSPSQSIFCATCLKNQHLFTSSLAQYLPEDPDHPDYVELERNMYKFRRRLEQRYPQICAQCEPKVQAQLDQAGYTARTDHLRRMMDRSRKVRVAPKQLTSLDIAAKVGKWLWFVGISCQYLWHVASLSVVFAVDQNEGPLRDPDAETTMAQRLSLALTLLLPHPERLIYWSLWANAVSIWWNPKFVQVFRGFSRHILGLSHWYTFQGLIIFTRFLAMRMTELKGGRSAEGSAQMSLHGLMALLMLAIYILAQRSVHVDMTPLFQNTGTPAASPPRPQQAQAREDDNKNMANLLDDILAESSPRPGIPPSPTSVGSASPALFQRELQHRSSNRNIGINTPHKLPQPQYSEEMDWSPTQSKHRAFNDFGPPKAPNQVFGQPDPGPNSSPFWYKVPPAPITPAQKLRNGPKVLTKPVEKKSIFSTGRTDASQARGEDANGDAGRVAFAQPTFFAPSASNPSDPRSSLADLLNSSFTLSLDDDDDEGETTTTTETGNRHAEPALPGPSVRTVGLRNNRLLDVFTLAILLGAWLHATSASYPYSRDVMLGAMLLSMTIAIHLTGDAIRDMRNENTPTWASIINTSLGIAELAVACHFALQIWSDRTPTSGLHGASVIGAILAHEMWNAAC</sequence>
<feature type="transmembrane region" description="Helical" evidence="7">
    <location>
        <begin position="267"/>
        <end position="290"/>
    </location>
</feature>
<evidence type="ECO:0000256" key="5">
    <source>
        <dbReference type="ARBA" id="ARBA00023242"/>
    </source>
</evidence>
<feature type="domain" description="Ima1 N-terminal" evidence="8">
    <location>
        <begin position="93"/>
        <end position="222"/>
    </location>
</feature>
<keyword evidence="3 7" id="KW-1133">Transmembrane helix</keyword>
<dbReference type="InterPro" id="IPR018617">
    <property type="entry name" value="Ima1_N"/>
</dbReference>
<dbReference type="GO" id="GO:0034506">
    <property type="term" value="C:chromosome, centromeric core domain"/>
    <property type="evidence" value="ECO:0007669"/>
    <property type="project" value="TreeGrafter"/>
</dbReference>
<dbReference type="GO" id="GO:0005637">
    <property type="term" value="C:nuclear inner membrane"/>
    <property type="evidence" value="ECO:0007669"/>
    <property type="project" value="UniProtKB-SubCell"/>
</dbReference>
<reference evidence="9 10" key="1">
    <citation type="submission" date="2016-09" db="EMBL/GenBank/DDBJ databases">
        <authorList>
            <person name="Capua I."/>
            <person name="De Benedictis P."/>
            <person name="Joannis T."/>
            <person name="Lombin L.H."/>
            <person name="Cattoli G."/>
        </authorList>
    </citation>
    <scope>NUCLEOTIDE SEQUENCE [LARGE SCALE GENOMIC DNA]</scope>
    <source>
        <strain evidence="9 10">IMI 309357</strain>
    </source>
</reference>
<dbReference type="RefSeq" id="XP_022477861.1">
    <property type="nucleotide sequence ID" value="XM_022615684.1"/>
</dbReference>
<dbReference type="PANTHER" id="PTHR28538">
    <property type="entry name" value="INTEGRAL INNER NUCLEAR MEMBRANE PROTEIN IMA1"/>
    <property type="match status" value="1"/>
</dbReference>
<evidence type="ECO:0000256" key="7">
    <source>
        <dbReference type="SAM" id="Phobius"/>
    </source>
</evidence>
<keyword evidence="2 7" id="KW-0812">Transmembrane</keyword>
<dbReference type="PANTHER" id="PTHR28538:SF1">
    <property type="entry name" value="INTEGRAL INNER NUCLEAR MEMBRANE PROTEIN IMA1"/>
    <property type="match status" value="1"/>
</dbReference>
<evidence type="ECO:0000256" key="2">
    <source>
        <dbReference type="ARBA" id="ARBA00022692"/>
    </source>
</evidence>
<evidence type="ECO:0000256" key="1">
    <source>
        <dbReference type="ARBA" id="ARBA00004473"/>
    </source>
</evidence>
<feature type="transmembrane region" description="Helical" evidence="7">
    <location>
        <begin position="672"/>
        <end position="693"/>
    </location>
</feature>
<name>A0A1G4BH44_9PEZI</name>
<evidence type="ECO:0000256" key="3">
    <source>
        <dbReference type="ARBA" id="ARBA00022989"/>
    </source>
</evidence>
<dbReference type="GO" id="GO:0044732">
    <property type="term" value="C:mitotic spindle pole body"/>
    <property type="evidence" value="ECO:0007669"/>
    <property type="project" value="TreeGrafter"/>
</dbReference>
<dbReference type="GeneID" id="34557194"/>
<keyword evidence="5" id="KW-0539">Nucleus</keyword>
<dbReference type="EMBL" id="MJBS01000025">
    <property type="protein sequence ID" value="OHF00719.1"/>
    <property type="molecule type" value="Genomic_DNA"/>
</dbReference>
<feature type="transmembrane region" description="Helical" evidence="7">
    <location>
        <begin position="352"/>
        <end position="371"/>
    </location>
</feature>
<comment type="caution">
    <text evidence="9">The sequence shown here is derived from an EMBL/GenBank/DDBJ whole genome shotgun (WGS) entry which is preliminary data.</text>
</comment>
<comment type="subcellular location">
    <subcellularLocation>
        <location evidence="1">Nucleus inner membrane</location>
        <topology evidence="1">Multi-pass membrane protein</topology>
    </subcellularLocation>
</comment>
<evidence type="ECO:0000256" key="4">
    <source>
        <dbReference type="ARBA" id="ARBA00023136"/>
    </source>
</evidence>